<feature type="region of interest" description="Disordered" evidence="1">
    <location>
        <begin position="98"/>
        <end position="124"/>
    </location>
</feature>
<evidence type="ECO:0000313" key="4">
    <source>
        <dbReference type="Proteomes" id="UP001165143"/>
    </source>
</evidence>
<protein>
    <submittedName>
        <fullName evidence="3">Uncharacterized protein</fullName>
    </submittedName>
</protein>
<dbReference type="OrthoDB" id="4245132at2"/>
<evidence type="ECO:0000256" key="2">
    <source>
        <dbReference type="SAM" id="SignalP"/>
    </source>
</evidence>
<feature type="compositionally biased region" description="Polar residues" evidence="1">
    <location>
        <begin position="101"/>
        <end position="110"/>
    </location>
</feature>
<evidence type="ECO:0000313" key="3">
    <source>
        <dbReference type="EMBL" id="GLW52267.1"/>
    </source>
</evidence>
<feature type="compositionally biased region" description="Pro residues" evidence="1">
    <location>
        <begin position="25"/>
        <end position="37"/>
    </location>
</feature>
<gene>
    <name evidence="3" type="ORF">Kpho01_02780</name>
</gene>
<proteinExistence type="predicted"/>
<dbReference type="EMBL" id="BSRX01000001">
    <property type="protein sequence ID" value="GLW52267.1"/>
    <property type="molecule type" value="Genomic_DNA"/>
</dbReference>
<dbReference type="AlphaFoldDB" id="A0A9W6PC50"/>
<organism evidence="3 4">
    <name type="scientific">Kitasatospora phosalacinea</name>
    <dbReference type="NCBI Taxonomy" id="2065"/>
    <lineage>
        <taxon>Bacteria</taxon>
        <taxon>Bacillati</taxon>
        <taxon>Actinomycetota</taxon>
        <taxon>Actinomycetes</taxon>
        <taxon>Kitasatosporales</taxon>
        <taxon>Streptomycetaceae</taxon>
        <taxon>Kitasatospora</taxon>
    </lineage>
</organism>
<reference evidence="3" key="1">
    <citation type="submission" date="2023-02" db="EMBL/GenBank/DDBJ databases">
        <title>Kitasatospora phosalacinea NBRC 14362.</title>
        <authorList>
            <person name="Ichikawa N."/>
            <person name="Sato H."/>
            <person name="Tonouchi N."/>
        </authorList>
    </citation>
    <scope>NUCLEOTIDE SEQUENCE</scope>
    <source>
        <strain evidence="3">NBRC 14362</strain>
    </source>
</reference>
<feature type="chain" id="PRO_5040832648" evidence="2">
    <location>
        <begin position="30"/>
        <end position="188"/>
    </location>
</feature>
<sequence length="188" mass="18606">MHLRPLVAVGLLALAAGAAALTAPAPAPADEPSPAPAPGTASSPAPGTAPSPSPEASPSSEASSAPEAPPTAVTITGAAVDPKVPSRVRVTLAYTCAPTGQPRSLNTSVEQPDPEDPATTAFGATRTSPTLVLCDGTPQAQTVTVQSKTSTWLTGTDSVVVTTLTDLGATPPAVADARRIRLDLPPVP</sequence>
<accession>A0A9W6PC50</accession>
<evidence type="ECO:0000256" key="1">
    <source>
        <dbReference type="SAM" id="MobiDB-lite"/>
    </source>
</evidence>
<feature type="signal peptide" evidence="2">
    <location>
        <begin position="1"/>
        <end position="29"/>
    </location>
</feature>
<keyword evidence="2" id="KW-0732">Signal</keyword>
<dbReference type="RefSeq" id="WP_033255045.1">
    <property type="nucleotide sequence ID" value="NZ_BSRX01000001.1"/>
</dbReference>
<comment type="caution">
    <text evidence="3">The sequence shown here is derived from an EMBL/GenBank/DDBJ whole genome shotgun (WGS) entry which is preliminary data.</text>
</comment>
<feature type="compositionally biased region" description="Low complexity" evidence="1">
    <location>
        <begin position="56"/>
        <end position="71"/>
    </location>
</feature>
<feature type="region of interest" description="Disordered" evidence="1">
    <location>
        <begin position="22"/>
        <end position="71"/>
    </location>
</feature>
<dbReference type="Proteomes" id="UP001165143">
    <property type="component" value="Unassembled WGS sequence"/>
</dbReference>
<name>A0A9W6PC50_9ACTN</name>